<feature type="non-terminal residue" evidence="1">
    <location>
        <position position="99"/>
    </location>
</feature>
<accession>X1RYF6</accession>
<dbReference type="InterPro" id="IPR014948">
    <property type="entry name" value="BrxA"/>
</dbReference>
<gene>
    <name evidence="1" type="ORF">S12H4_15057</name>
</gene>
<dbReference type="EMBL" id="BARW01007205">
    <property type="protein sequence ID" value="GAI85688.1"/>
    <property type="molecule type" value="Genomic_DNA"/>
</dbReference>
<protein>
    <submittedName>
        <fullName evidence="1">Uncharacterized protein</fullName>
    </submittedName>
</protein>
<proteinExistence type="predicted"/>
<dbReference type="AlphaFoldDB" id="X1RYF6"/>
<dbReference type="Pfam" id="PF08849">
    <property type="entry name" value="BrxA"/>
    <property type="match status" value="1"/>
</dbReference>
<dbReference type="Gene3D" id="1.10.3540.10">
    <property type="entry name" value="uncharacterized protein from magnetospirillum magneticum domain"/>
    <property type="match status" value="1"/>
</dbReference>
<evidence type="ECO:0000313" key="1">
    <source>
        <dbReference type="EMBL" id="GAI85688.1"/>
    </source>
</evidence>
<dbReference type="InterPro" id="IPR023137">
    <property type="entry name" value="BrxA_sf"/>
</dbReference>
<comment type="caution">
    <text evidence="1">The sequence shown here is derived from an EMBL/GenBank/DDBJ whole genome shotgun (WGS) entry which is preliminary data.</text>
</comment>
<organism evidence="1">
    <name type="scientific">marine sediment metagenome</name>
    <dbReference type="NCBI Taxonomy" id="412755"/>
    <lineage>
        <taxon>unclassified sequences</taxon>
        <taxon>metagenomes</taxon>
        <taxon>ecological metagenomes</taxon>
    </lineage>
</organism>
<name>X1RYF6_9ZZZZ</name>
<reference evidence="1" key="1">
    <citation type="journal article" date="2014" name="Front. Microbiol.">
        <title>High frequency of phylogenetically diverse reductive dehalogenase-homologous genes in deep subseafloor sedimentary metagenomes.</title>
        <authorList>
            <person name="Kawai M."/>
            <person name="Futagami T."/>
            <person name="Toyoda A."/>
            <person name="Takaki Y."/>
            <person name="Nishi S."/>
            <person name="Hori S."/>
            <person name="Arai W."/>
            <person name="Tsubouchi T."/>
            <person name="Morono Y."/>
            <person name="Uchiyama I."/>
            <person name="Ito T."/>
            <person name="Fujiyama A."/>
            <person name="Inagaki F."/>
            <person name="Takami H."/>
        </authorList>
    </citation>
    <scope>NUCLEOTIDE SEQUENCE</scope>
    <source>
        <strain evidence="1">Expedition CK06-06</strain>
    </source>
</reference>
<sequence length="99" mass="11561">MNKTQKYILSFTALSLRLNEMVKVAKTAFENDISDLMKVRERGVVFNSVKTKTSNTEFLEIRKRLEKLTPDQMNILIYGDLISQKQIAFLAVCKYYDFI</sequence>